<feature type="transmembrane region" description="Helical" evidence="1">
    <location>
        <begin position="372"/>
        <end position="391"/>
    </location>
</feature>
<dbReference type="GO" id="GO:0022857">
    <property type="term" value="F:transmembrane transporter activity"/>
    <property type="evidence" value="ECO:0007669"/>
    <property type="project" value="InterPro"/>
</dbReference>
<feature type="domain" description="Major facilitator superfamily (MFS) profile" evidence="2">
    <location>
        <begin position="7"/>
        <end position="396"/>
    </location>
</feature>
<dbReference type="Pfam" id="PF07690">
    <property type="entry name" value="MFS_1"/>
    <property type="match status" value="1"/>
</dbReference>
<evidence type="ECO:0000313" key="3">
    <source>
        <dbReference type="EMBL" id="MBX8632121.1"/>
    </source>
</evidence>
<reference evidence="3" key="1">
    <citation type="submission" date="2021-04" db="EMBL/GenBank/DDBJ databases">
        <title>Genomic insights into ecological role and evolution of a novel Thermoplasmata order Candidatus Sysuiplasmatales.</title>
        <authorList>
            <person name="Yuan Y."/>
        </authorList>
    </citation>
    <scope>NUCLEOTIDE SEQUENCE</scope>
    <source>
        <strain evidence="3">YP2-bin.285</strain>
    </source>
</reference>
<dbReference type="GO" id="GO:0005886">
    <property type="term" value="C:plasma membrane"/>
    <property type="evidence" value="ECO:0007669"/>
    <property type="project" value="TreeGrafter"/>
</dbReference>
<feature type="transmembrane region" description="Helical" evidence="1">
    <location>
        <begin position="47"/>
        <end position="65"/>
    </location>
</feature>
<accession>A0A8J7YQT0</accession>
<feature type="transmembrane region" description="Helical" evidence="1">
    <location>
        <begin position="146"/>
        <end position="166"/>
    </location>
</feature>
<feature type="transmembrane region" description="Helical" evidence="1">
    <location>
        <begin position="72"/>
        <end position="94"/>
    </location>
</feature>
<proteinExistence type="predicted"/>
<dbReference type="PROSITE" id="PS50850">
    <property type="entry name" value="MFS"/>
    <property type="match status" value="1"/>
</dbReference>
<dbReference type="PANTHER" id="PTHR43129:SF1">
    <property type="entry name" value="FOSMIDOMYCIN RESISTANCE PROTEIN"/>
    <property type="match status" value="1"/>
</dbReference>
<comment type="caution">
    <text evidence="3">The sequence shown here is derived from an EMBL/GenBank/DDBJ whole genome shotgun (WGS) entry which is preliminary data.</text>
</comment>
<feature type="transmembrane region" description="Helical" evidence="1">
    <location>
        <begin position="343"/>
        <end position="366"/>
    </location>
</feature>
<organism evidence="3 4">
    <name type="scientific">Candidatus Sysuiplasma superficiale</name>
    <dbReference type="NCBI Taxonomy" id="2823368"/>
    <lineage>
        <taxon>Archaea</taxon>
        <taxon>Methanobacteriati</taxon>
        <taxon>Thermoplasmatota</taxon>
        <taxon>Thermoplasmata</taxon>
        <taxon>Candidatus Sysuiplasmatales</taxon>
        <taxon>Candidatus Sysuiplasmataceae</taxon>
        <taxon>Candidatus Sysuiplasma</taxon>
    </lineage>
</organism>
<feature type="transmembrane region" description="Helical" evidence="1">
    <location>
        <begin position="311"/>
        <end position="331"/>
    </location>
</feature>
<dbReference type="SUPFAM" id="SSF103473">
    <property type="entry name" value="MFS general substrate transporter"/>
    <property type="match status" value="1"/>
</dbReference>
<feature type="transmembrane region" description="Helical" evidence="1">
    <location>
        <begin position="100"/>
        <end position="125"/>
    </location>
</feature>
<feature type="transmembrane region" description="Helical" evidence="1">
    <location>
        <begin position="251"/>
        <end position="272"/>
    </location>
</feature>
<feature type="transmembrane region" description="Helical" evidence="1">
    <location>
        <begin position="21"/>
        <end position="41"/>
    </location>
</feature>
<dbReference type="PANTHER" id="PTHR43129">
    <property type="entry name" value="FOSMIDOMYCIN RESISTANCE PROTEIN"/>
    <property type="match status" value="1"/>
</dbReference>
<keyword evidence="1" id="KW-0472">Membrane</keyword>
<dbReference type="AlphaFoldDB" id="A0A8J7YQT0"/>
<dbReference type="InterPro" id="IPR020846">
    <property type="entry name" value="MFS_dom"/>
</dbReference>
<dbReference type="Proteomes" id="UP000716004">
    <property type="component" value="Unassembled WGS sequence"/>
</dbReference>
<keyword evidence="1" id="KW-1133">Transmembrane helix</keyword>
<feature type="transmembrane region" description="Helical" evidence="1">
    <location>
        <begin position="284"/>
        <end position="305"/>
    </location>
</feature>
<gene>
    <name evidence="3" type="ORF">J9259_06360</name>
</gene>
<evidence type="ECO:0000259" key="2">
    <source>
        <dbReference type="PROSITE" id="PS50850"/>
    </source>
</evidence>
<feature type="transmembrane region" description="Helical" evidence="1">
    <location>
        <begin position="211"/>
        <end position="239"/>
    </location>
</feature>
<protein>
    <submittedName>
        <fullName evidence="3">MFS transporter</fullName>
    </submittedName>
</protein>
<keyword evidence="1" id="KW-0812">Transmembrane</keyword>
<dbReference type="Gene3D" id="1.20.1250.20">
    <property type="entry name" value="MFS general substrate transporter like domains"/>
    <property type="match status" value="2"/>
</dbReference>
<evidence type="ECO:0000313" key="4">
    <source>
        <dbReference type="Proteomes" id="UP000716004"/>
    </source>
</evidence>
<dbReference type="InterPro" id="IPR036259">
    <property type="entry name" value="MFS_trans_sf"/>
</dbReference>
<dbReference type="EMBL" id="JAGVSJ010000015">
    <property type="protein sequence ID" value="MBX8632121.1"/>
    <property type="molecule type" value="Genomic_DNA"/>
</dbReference>
<feature type="transmembrane region" description="Helical" evidence="1">
    <location>
        <begin position="172"/>
        <end position="190"/>
    </location>
</feature>
<dbReference type="InterPro" id="IPR011701">
    <property type="entry name" value="MFS"/>
</dbReference>
<name>A0A8J7YQT0_9ARCH</name>
<evidence type="ECO:0000256" key="1">
    <source>
        <dbReference type="SAM" id="Phobius"/>
    </source>
</evidence>
<sequence length="404" mass="43103">MKYDRRSLIFTSMAHFANDGNFFLFPVLIPFYSSLPGVSLVGLGSVAIIYNVLSGLLSTPIGAIADRIDRDAFLIFSGMFLNASSVVLFALPFLYPRLLYVFVISGSVVLGFAQSFYHPIGAAIISIANPGEESSSVMGVNSAFGSLGRAMTPYVISFAILLIGGFDGLTSFSLYLFLIAAVTFAGLRTFSRRNSGRKVAGKADGRAAGEFHSYAGFIYLLTAIVFIRSMFMLAVTTYIPEYMSDIYQSKHIMSIVLTAGLLIAVPGGPLFGRITSLKGGKFTIILTSALSALFFAVFLLTRSVLVSGLAYAVFAATAFTGFPVLLGYVGNVVPNRYSATSNALVWGIGNTLGGAAGIAVLTLMLLIMPLSYSLWLMLLFAVVSLAMTPFLPGRKDAEADSVTE</sequence>